<proteinExistence type="predicted"/>
<evidence type="ECO:0000256" key="1">
    <source>
        <dbReference type="SAM" id="MobiDB-lite"/>
    </source>
</evidence>
<protein>
    <submittedName>
        <fullName evidence="2">Uncharacterized protein</fullName>
    </submittedName>
</protein>
<evidence type="ECO:0000313" key="2">
    <source>
        <dbReference type="EMBL" id="KAH3796703.1"/>
    </source>
</evidence>
<sequence>MASAGEGLRHVCILMQFQLCSLTRTTSRNTSQKPDELEPPKRKRDKYGAFTKRNRKTVGTK</sequence>
<reference evidence="2" key="2">
    <citation type="submission" date="2020-11" db="EMBL/GenBank/DDBJ databases">
        <authorList>
            <person name="McCartney M.A."/>
            <person name="Auch B."/>
            <person name="Kono T."/>
            <person name="Mallez S."/>
            <person name="Becker A."/>
            <person name="Gohl D.M."/>
            <person name="Silverstein K.A.T."/>
            <person name="Koren S."/>
            <person name="Bechman K.B."/>
            <person name="Herman A."/>
            <person name="Abrahante J.E."/>
            <person name="Garbe J."/>
        </authorList>
    </citation>
    <scope>NUCLEOTIDE SEQUENCE</scope>
    <source>
        <strain evidence="2">Duluth1</strain>
        <tissue evidence="2">Whole animal</tissue>
    </source>
</reference>
<organism evidence="2 3">
    <name type="scientific">Dreissena polymorpha</name>
    <name type="common">Zebra mussel</name>
    <name type="synonym">Mytilus polymorpha</name>
    <dbReference type="NCBI Taxonomy" id="45954"/>
    <lineage>
        <taxon>Eukaryota</taxon>
        <taxon>Metazoa</taxon>
        <taxon>Spiralia</taxon>
        <taxon>Lophotrochozoa</taxon>
        <taxon>Mollusca</taxon>
        <taxon>Bivalvia</taxon>
        <taxon>Autobranchia</taxon>
        <taxon>Heteroconchia</taxon>
        <taxon>Euheterodonta</taxon>
        <taxon>Imparidentia</taxon>
        <taxon>Neoheterodontei</taxon>
        <taxon>Myida</taxon>
        <taxon>Dreissenoidea</taxon>
        <taxon>Dreissenidae</taxon>
        <taxon>Dreissena</taxon>
    </lineage>
</organism>
<comment type="caution">
    <text evidence="2">The sequence shown here is derived from an EMBL/GenBank/DDBJ whole genome shotgun (WGS) entry which is preliminary data.</text>
</comment>
<dbReference type="Proteomes" id="UP000828390">
    <property type="component" value="Unassembled WGS sequence"/>
</dbReference>
<dbReference type="AlphaFoldDB" id="A0A9D4FD56"/>
<accession>A0A9D4FD56</accession>
<evidence type="ECO:0000313" key="3">
    <source>
        <dbReference type="Proteomes" id="UP000828390"/>
    </source>
</evidence>
<name>A0A9D4FD56_DREPO</name>
<keyword evidence="3" id="KW-1185">Reference proteome</keyword>
<gene>
    <name evidence="2" type="ORF">DPMN_150272</name>
</gene>
<feature type="compositionally biased region" description="Basic residues" evidence="1">
    <location>
        <begin position="52"/>
        <end position="61"/>
    </location>
</feature>
<feature type="region of interest" description="Disordered" evidence="1">
    <location>
        <begin position="25"/>
        <end position="61"/>
    </location>
</feature>
<reference evidence="2" key="1">
    <citation type="journal article" date="2019" name="bioRxiv">
        <title>The Genome of the Zebra Mussel, Dreissena polymorpha: A Resource for Invasive Species Research.</title>
        <authorList>
            <person name="McCartney M.A."/>
            <person name="Auch B."/>
            <person name="Kono T."/>
            <person name="Mallez S."/>
            <person name="Zhang Y."/>
            <person name="Obille A."/>
            <person name="Becker A."/>
            <person name="Abrahante J.E."/>
            <person name="Garbe J."/>
            <person name="Badalamenti J.P."/>
            <person name="Herman A."/>
            <person name="Mangelson H."/>
            <person name="Liachko I."/>
            <person name="Sullivan S."/>
            <person name="Sone E.D."/>
            <person name="Koren S."/>
            <person name="Silverstein K.A.T."/>
            <person name="Beckman K.B."/>
            <person name="Gohl D.M."/>
        </authorList>
    </citation>
    <scope>NUCLEOTIDE SEQUENCE</scope>
    <source>
        <strain evidence="2">Duluth1</strain>
        <tissue evidence="2">Whole animal</tissue>
    </source>
</reference>
<dbReference type="EMBL" id="JAIWYP010000007">
    <property type="protein sequence ID" value="KAH3796703.1"/>
    <property type="molecule type" value="Genomic_DNA"/>
</dbReference>